<accession>A0A0S8FTR2</accession>
<dbReference type="SUPFAM" id="SSF63411">
    <property type="entry name" value="LuxS/MPP-like metallohydrolase"/>
    <property type="match status" value="2"/>
</dbReference>
<dbReference type="Pfam" id="PF00675">
    <property type="entry name" value="Peptidase_M16"/>
    <property type="match status" value="1"/>
</dbReference>
<comment type="similarity">
    <text evidence="1 2">Belongs to the peptidase M16 family.</text>
</comment>
<evidence type="ECO:0000259" key="4">
    <source>
        <dbReference type="Pfam" id="PF05193"/>
    </source>
</evidence>
<dbReference type="STRING" id="1703779.AMJ83_03840"/>
<evidence type="ECO:0000256" key="1">
    <source>
        <dbReference type="ARBA" id="ARBA00007261"/>
    </source>
</evidence>
<dbReference type="Proteomes" id="UP000051373">
    <property type="component" value="Unassembled WGS sequence"/>
</dbReference>
<dbReference type="Gene3D" id="3.30.830.10">
    <property type="entry name" value="Metalloenzyme, LuxS/M16 peptidase-like"/>
    <property type="match status" value="2"/>
</dbReference>
<gene>
    <name evidence="5" type="ORF">AMJ83_03840</name>
</gene>
<dbReference type="GO" id="GO:0006508">
    <property type="term" value="P:proteolysis"/>
    <property type="evidence" value="ECO:0007669"/>
    <property type="project" value="InterPro"/>
</dbReference>
<dbReference type="PATRIC" id="fig|1703779.3.peg.843"/>
<reference evidence="5 6" key="1">
    <citation type="journal article" date="2015" name="Microbiome">
        <title>Genomic resolution of linkages in carbon, nitrogen, and sulfur cycling among widespread estuary sediment bacteria.</title>
        <authorList>
            <person name="Baker B.J."/>
            <person name="Lazar C.S."/>
            <person name="Teske A.P."/>
            <person name="Dick G.J."/>
        </authorList>
    </citation>
    <scope>NUCLEOTIDE SEQUENCE [LARGE SCALE GENOMIC DNA]</scope>
    <source>
        <strain evidence="5">SM23_42</strain>
    </source>
</reference>
<dbReference type="InterPro" id="IPR001431">
    <property type="entry name" value="Pept_M16_Zn_BS"/>
</dbReference>
<name>A0A0S8FTR2_UNCW3</name>
<evidence type="ECO:0000313" key="6">
    <source>
        <dbReference type="Proteomes" id="UP000051373"/>
    </source>
</evidence>
<dbReference type="PROSITE" id="PS00143">
    <property type="entry name" value="INSULINASE"/>
    <property type="match status" value="1"/>
</dbReference>
<sequence length="426" mass="48671">MLHIVLALFIFQPIQVEEYTLGNGLKLLVYEDHFAPVVSVQVHYRVGSYNESVGLTGISHLLEHMAFKGTAAHGPHEYSRLIEGAGGIENAYTSVNRTVYHAHLGSDRYELELELEADRMQNLLIAGEEYTSEKQVVMEERRLRENDPYYMIFEQLDLIGFSYHPHRRPIIGFMADIERISRDDVYKWYRHYYNPGNAVIVIAGDVRPQQAYDLVKRYFGALEGHKVEDVEFDEPPQKGERRFEYRREVQMPALAIQYHTVTVSHEDVSALDVLAMILSYGMSSRFEQNLVRDKGLATAANVYHVNYKYGGNFIIFGVPQTEITLAALENAIYSAIDSLKTIPVLDAELEKAKNQALASAVYQQDSPSGIGMRLGSWEIEAGGWEKLNQYFEEIQKVSKEDIIRVAQTYLTKNNRTVGYLLPEEEN</sequence>
<protein>
    <recommendedName>
        <fullName evidence="7">Peptidase M16</fullName>
    </recommendedName>
</protein>
<organism evidence="5 6">
    <name type="scientific">candidate division WOR_3 bacterium SM23_42</name>
    <dbReference type="NCBI Taxonomy" id="1703779"/>
    <lineage>
        <taxon>Bacteria</taxon>
        <taxon>Bacteria division WOR-3</taxon>
    </lineage>
</organism>
<comment type="caution">
    <text evidence="5">The sequence shown here is derived from an EMBL/GenBank/DDBJ whole genome shotgun (WGS) entry which is preliminary data.</text>
</comment>
<evidence type="ECO:0008006" key="7">
    <source>
        <dbReference type="Google" id="ProtNLM"/>
    </source>
</evidence>
<dbReference type="PANTHER" id="PTHR11851:SF49">
    <property type="entry name" value="MITOCHONDRIAL-PROCESSING PEPTIDASE SUBUNIT ALPHA"/>
    <property type="match status" value="1"/>
</dbReference>
<dbReference type="InterPro" id="IPR011249">
    <property type="entry name" value="Metalloenz_LuxS/M16"/>
</dbReference>
<evidence type="ECO:0000313" key="5">
    <source>
        <dbReference type="EMBL" id="KPK64137.1"/>
    </source>
</evidence>
<proteinExistence type="inferred from homology"/>
<dbReference type="InterPro" id="IPR050361">
    <property type="entry name" value="MPP/UQCRC_Complex"/>
</dbReference>
<evidence type="ECO:0000259" key="3">
    <source>
        <dbReference type="Pfam" id="PF00675"/>
    </source>
</evidence>
<dbReference type="AlphaFoldDB" id="A0A0S8FTR2"/>
<dbReference type="EMBL" id="LJUJ01000005">
    <property type="protein sequence ID" value="KPK64137.1"/>
    <property type="molecule type" value="Genomic_DNA"/>
</dbReference>
<feature type="domain" description="Peptidase M16 C-terminal" evidence="4">
    <location>
        <begin position="180"/>
        <end position="355"/>
    </location>
</feature>
<dbReference type="InterPro" id="IPR011765">
    <property type="entry name" value="Pept_M16_N"/>
</dbReference>
<dbReference type="Pfam" id="PF05193">
    <property type="entry name" value="Peptidase_M16_C"/>
    <property type="match status" value="1"/>
</dbReference>
<feature type="domain" description="Peptidase M16 N-terminal" evidence="3">
    <location>
        <begin position="30"/>
        <end position="171"/>
    </location>
</feature>
<dbReference type="GO" id="GO:0046872">
    <property type="term" value="F:metal ion binding"/>
    <property type="evidence" value="ECO:0007669"/>
    <property type="project" value="InterPro"/>
</dbReference>
<dbReference type="PANTHER" id="PTHR11851">
    <property type="entry name" value="METALLOPROTEASE"/>
    <property type="match status" value="1"/>
</dbReference>
<dbReference type="GO" id="GO:0004222">
    <property type="term" value="F:metalloendopeptidase activity"/>
    <property type="evidence" value="ECO:0007669"/>
    <property type="project" value="InterPro"/>
</dbReference>
<dbReference type="InterPro" id="IPR007863">
    <property type="entry name" value="Peptidase_M16_C"/>
</dbReference>
<evidence type="ECO:0000256" key="2">
    <source>
        <dbReference type="RuleBase" id="RU004447"/>
    </source>
</evidence>